<keyword evidence="3" id="KW-1185">Reference proteome</keyword>
<dbReference type="Pfam" id="PF21834">
    <property type="entry name" value="DUF6894"/>
    <property type="match status" value="1"/>
</dbReference>
<accession>A0A6L3SV15</accession>
<protein>
    <recommendedName>
        <fullName evidence="1">DUF6894 domain-containing protein</fullName>
    </recommendedName>
</protein>
<comment type="caution">
    <text evidence="2">The sequence shown here is derived from an EMBL/GenBank/DDBJ whole genome shotgun (WGS) entry which is preliminary data.</text>
</comment>
<evidence type="ECO:0000313" key="3">
    <source>
        <dbReference type="Proteomes" id="UP000474159"/>
    </source>
</evidence>
<reference evidence="2 3" key="1">
    <citation type="submission" date="2019-09" db="EMBL/GenBank/DDBJ databases">
        <title>YIM 48816 draft genome.</title>
        <authorList>
            <person name="Jiang L."/>
        </authorList>
    </citation>
    <scope>NUCLEOTIDE SEQUENCE [LARGE SCALE GENOMIC DNA]</scope>
    <source>
        <strain evidence="2 3">YIM 48816</strain>
    </source>
</reference>
<dbReference type="InterPro" id="IPR054189">
    <property type="entry name" value="DUF6894"/>
</dbReference>
<name>A0A6L3SV15_9HYPH</name>
<sequence length="82" mass="9428">MPADRYRFHCTDGRHAVFDRVGKRVADPLLIWGHAERVAREVMRSCGGRLDWAGWIVDVHDSKGRHVGTLDFKDVRDERQAA</sequence>
<evidence type="ECO:0000313" key="2">
    <source>
        <dbReference type="EMBL" id="KAB1068910.1"/>
    </source>
</evidence>
<dbReference type="AlphaFoldDB" id="A0A6L3SV15"/>
<dbReference type="RefSeq" id="WP_151005724.1">
    <property type="nucleotide sequence ID" value="NZ_BPQY01000511.1"/>
</dbReference>
<dbReference type="OrthoDB" id="7933797at2"/>
<evidence type="ECO:0000259" key="1">
    <source>
        <dbReference type="Pfam" id="PF21834"/>
    </source>
</evidence>
<dbReference type="EMBL" id="VZZK01000080">
    <property type="protein sequence ID" value="KAB1068910.1"/>
    <property type="molecule type" value="Genomic_DNA"/>
</dbReference>
<feature type="domain" description="DUF6894" evidence="1">
    <location>
        <begin position="5"/>
        <end position="72"/>
    </location>
</feature>
<organism evidence="2 3">
    <name type="scientific">Methylobacterium soli</name>
    <dbReference type="NCBI Taxonomy" id="553447"/>
    <lineage>
        <taxon>Bacteria</taxon>
        <taxon>Pseudomonadati</taxon>
        <taxon>Pseudomonadota</taxon>
        <taxon>Alphaproteobacteria</taxon>
        <taxon>Hyphomicrobiales</taxon>
        <taxon>Methylobacteriaceae</taxon>
        <taxon>Methylobacterium</taxon>
    </lineage>
</organism>
<proteinExistence type="predicted"/>
<dbReference type="Proteomes" id="UP000474159">
    <property type="component" value="Unassembled WGS sequence"/>
</dbReference>
<gene>
    <name evidence="2" type="ORF">F6X53_31275</name>
</gene>